<dbReference type="SUPFAM" id="SSF54913">
    <property type="entry name" value="GlnB-like"/>
    <property type="match status" value="1"/>
</dbReference>
<evidence type="ECO:0000259" key="1">
    <source>
        <dbReference type="Pfam" id="PF09413"/>
    </source>
</evidence>
<accession>A0A1N7H1V5</accession>
<dbReference type="Proteomes" id="UP000186019">
    <property type="component" value="Unassembled WGS sequence"/>
</dbReference>
<dbReference type="Pfam" id="PF09413">
    <property type="entry name" value="DUF2007"/>
    <property type="match status" value="1"/>
</dbReference>
<dbReference type="EMBL" id="FTNV01000002">
    <property type="protein sequence ID" value="SIS18805.1"/>
    <property type="molecule type" value="Genomic_DNA"/>
</dbReference>
<name>A0A1N7H1V5_9RHOB</name>
<keyword evidence="3" id="KW-1185">Reference proteome</keyword>
<reference evidence="2 3" key="1">
    <citation type="submission" date="2017-01" db="EMBL/GenBank/DDBJ databases">
        <authorList>
            <person name="Mah S.A."/>
            <person name="Swanson W.J."/>
            <person name="Moy G.W."/>
            <person name="Vacquier V.D."/>
        </authorList>
    </citation>
    <scope>NUCLEOTIDE SEQUENCE [LARGE SCALE GENOMIC DNA]</scope>
    <source>
        <strain evidence="2 3">DSM 29590</strain>
    </source>
</reference>
<evidence type="ECO:0000313" key="2">
    <source>
        <dbReference type="EMBL" id="SIS18805.1"/>
    </source>
</evidence>
<dbReference type="InterPro" id="IPR018551">
    <property type="entry name" value="DUF2007"/>
</dbReference>
<organism evidence="2 3">
    <name type="scientific">Roseovarius nanhaiticus</name>
    <dbReference type="NCBI Taxonomy" id="573024"/>
    <lineage>
        <taxon>Bacteria</taxon>
        <taxon>Pseudomonadati</taxon>
        <taxon>Pseudomonadota</taxon>
        <taxon>Alphaproteobacteria</taxon>
        <taxon>Rhodobacterales</taxon>
        <taxon>Roseobacteraceae</taxon>
        <taxon>Roseovarius</taxon>
    </lineage>
</organism>
<proteinExistence type="predicted"/>
<dbReference type="Gene3D" id="3.30.70.790">
    <property type="entry name" value="UreE, C-terminal domain"/>
    <property type="match status" value="1"/>
</dbReference>
<dbReference type="AlphaFoldDB" id="A0A1N7H1V5"/>
<feature type="domain" description="DUF2007" evidence="1">
    <location>
        <begin position="16"/>
        <end position="79"/>
    </location>
</feature>
<dbReference type="InterPro" id="IPR011322">
    <property type="entry name" value="N-reg_PII-like_a/b"/>
</dbReference>
<gene>
    <name evidence="2" type="ORF">SAMN05421666_2371</name>
</gene>
<sequence length="88" mass="9605">MRGSTNSAALPKPLTMKQLMRTTDMSTIAFAQALLQGEGIDCFEMDVNMSVLEGGIGIFPRRLMVHPDDWEDAATALRDNGIEVHDGP</sequence>
<evidence type="ECO:0000313" key="3">
    <source>
        <dbReference type="Proteomes" id="UP000186019"/>
    </source>
</evidence>
<protein>
    <submittedName>
        <fullName evidence="2">Putative signal transducing protein</fullName>
    </submittedName>
</protein>
<dbReference type="STRING" id="573024.SAMN05216208_2948"/>